<evidence type="ECO:0000313" key="3">
    <source>
        <dbReference type="EMBL" id="JAT41701.1"/>
    </source>
</evidence>
<dbReference type="InterPro" id="IPR003675">
    <property type="entry name" value="Rce1/LyrA-like_dom"/>
</dbReference>
<protein>
    <submittedName>
        <fullName evidence="3">Uncharacterized protein ypbD</fullName>
    </submittedName>
</protein>
<name>A0A1D1XHF2_9ARAE</name>
<reference evidence="3" key="1">
    <citation type="submission" date="2015-07" db="EMBL/GenBank/DDBJ databases">
        <title>Transcriptome Assembly of Anthurium amnicola.</title>
        <authorList>
            <person name="Suzuki J."/>
        </authorList>
    </citation>
    <scope>NUCLEOTIDE SEQUENCE</scope>
</reference>
<keyword evidence="1" id="KW-1133">Transmembrane helix</keyword>
<gene>
    <name evidence="3" type="primary">ypbD_3</name>
    <name evidence="3" type="ORF">g.47199</name>
</gene>
<organism evidence="3">
    <name type="scientific">Anthurium amnicola</name>
    <dbReference type="NCBI Taxonomy" id="1678845"/>
    <lineage>
        <taxon>Eukaryota</taxon>
        <taxon>Viridiplantae</taxon>
        <taxon>Streptophyta</taxon>
        <taxon>Embryophyta</taxon>
        <taxon>Tracheophyta</taxon>
        <taxon>Spermatophyta</taxon>
        <taxon>Magnoliopsida</taxon>
        <taxon>Liliopsida</taxon>
        <taxon>Araceae</taxon>
        <taxon>Pothoideae</taxon>
        <taxon>Potheae</taxon>
        <taxon>Anthurium</taxon>
    </lineage>
</organism>
<dbReference type="GO" id="GO:0080120">
    <property type="term" value="P:CAAX-box protein maturation"/>
    <property type="evidence" value="ECO:0007669"/>
    <property type="project" value="UniProtKB-ARBA"/>
</dbReference>
<evidence type="ECO:0000256" key="1">
    <source>
        <dbReference type="SAM" id="Phobius"/>
    </source>
</evidence>
<feature type="transmembrane region" description="Helical" evidence="1">
    <location>
        <begin position="265"/>
        <end position="288"/>
    </location>
</feature>
<dbReference type="EMBL" id="GDJX01026235">
    <property type="protein sequence ID" value="JAT41701.1"/>
    <property type="molecule type" value="Transcribed_RNA"/>
</dbReference>
<feature type="transmembrane region" description="Helical" evidence="1">
    <location>
        <begin position="237"/>
        <end position="258"/>
    </location>
</feature>
<proteinExistence type="predicted"/>
<dbReference type="GO" id="GO:0004175">
    <property type="term" value="F:endopeptidase activity"/>
    <property type="evidence" value="ECO:0007669"/>
    <property type="project" value="UniProtKB-ARBA"/>
</dbReference>
<feature type="domain" description="CAAX prenyl protease 2/Lysostaphin resistance protein A-like" evidence="2">
    <location>
        <begin position="213"/>
        <end position="299"/>
    </location>
</feature>
<keyword evidence="1" id="KW-0812">Transmembrane</keyword>
<evidence type="ECO:0000259" key="2">
    <source>
        <dbReference type="Pfam" id="PF02517"/>
    </source>
</evidence>
<dbReference type="PANTHER" id="PTHR43592:SF7">
    <property type="entry name" value="CAAX AMINO TERMINAL PROTEASE FAMILY PROTEIN"/>
    <property type="match status" value="1"/>
</dbReference>
<sequence>MMVVSVVREDAIICLSRNSVVSIAGWKYKTISTLRFVSPEKLHTRIGAKFKSFASRSTRKKLSKEWKTSKFGNSQSIDVNCKDQEEFADDLLQEDACRNDSGSDLSKVPVDAKGPISSPSRTEVLQACILTSGLVLTLGAFIRQVSHVAFTEGWVNFDSTEVSFHFEMWHLELIGGLVILISLCRYILLNAWPDFAESSERANQQVLSSLEPIDYLVVACLPGISEELLFRGGLLPLFGLNWMSAMVVAAIFGCLHLGGGRRYSFAIWATFVGFAYGMATIISSSIIIPMASHSLNNLIGGILWRYGSTLREKADS</sequence>
<accession>A0A1D1XHF2</accession>
<keyword evidence="1" id="KW-0472">Membrane</keyword>
<dbReference type="AlphaFoldDB" id="A0A1D1XHF2"/>
<dbReference type="Pfam" id="PF02517">
    <property type="entry name" value="Rce1-like"/>
    <property type="match status" value="1"/>
</dbReference>
<dbReference type="PANTHER" id="PTHR43592">
    <property type="entry name" value="CAAX AMINO TERMINAL PROTEASE"/>
    <property type="match status" value="1"/>
</dbReference>